<keyword evidence="6 7" id="KW-0539">Nucleus</keyword>
<keyword evidence="5" id="KW-0159">Chromosome partition</keyword>
<evidence type="ECO:0000313" key="10">
    <source>
        <dbReference type="EMBL" id="KAJ3227452.1"/>
    </source>
</evidence>
<dbReference type="PANTHER" id="PTHR12772">
    <property type="entry name" value="DNA REPLICATION COMPLEX GINS PROTEIN PSF2"/>
    <property type="match status" value="1"/>
</dbReference>
<dbReference type="Pfam" id="PF25005">
    <property type="entry name" value="PSF2_N"/>
    <property type="match status" value="1"/>
</dbReference>
<comment type="subcellular location">
    <subcellularLocation>
        <location evidence="1 7">Nucleus</location>
    </subcellularLocation>
</comment>
<keyword evidence="11" id="KW-1185">Reference proteome</keyword>
<keyword evidence="4 7" id="KW-0235">DNA replication</keyword>
<dbReference type="CDD" id="cd11712">
    <property type="entry name" value="GINS_A_psf2"/>
    <property type="match status" value="1"/>
</dbReference>
<dbReference type="Pfam" id="PF05916">
    <property type="entry name" value="Sld5"/>
    <property type="match status" value="1"/>
</dbReference>
<evidence type="ECO:0000259" key="8">
    <source>
        <dbReference type="Pfam" id="PF05916"/>
    </source>
</evidence>
<dbReference type="SUPFAM" id="SSF160059">
    <property type="entry name" value="PriA/YqbF domain"/>
    <property type="match status" value="1"/>
</dbReference>
<dbReference type="GO" id="GO:0007059">
    <property type="term" value="P:chromosome segregation"/>
    <property type="evidence" value="ECO:0007669"/>
    <property type="project" value="UniProtKB-KW"/>
</dbReference>
<evidence type="ECO:0000313" key="11">
    <source>
        <dbReference type="Proteomes" id="UP001211065"/>
    </source>
</evidence>
<comment type="caution">
    <text evidence="10">The sequence shown here is derived from an EMBL/GenBank/DDBJ whole genome shotgun (WGS) entry which is preliminary data.</text>
</comment>
<proteinExistence type="inferred from homology"/>
<organism evidence="10 11">
    <name type="scientific">Clydaea vesicula</name>
    <dbReference type="NCBI Taxonomy" id="447962"/>
    <lineage>
        <taxon>Eukaryota</taxon>
        <taxon>Fungi</taxon>
        <taxon>Fungi incertae sedis</taxon>
        <taxon>Chytridiomycota</taxon>
        <taxon>Chytridiomycota incertae sedis</taxon>
        <taxon>Chytridiomycetes</taxon>
        <taxon>Lobulomycetales</taxon>
        <taxon>Lobulomycetaceae</taxon>
        <taxon>Clydaea</taxon>
    </lineage>
</organism>
<dbReference type="PANTHER" id="PTHR12772:SF0">
    <property type="entry name" value="DNA REPLICATION COMPLEX GINS PROTEIN PSF2"/>
    <property type="match status" value="1"/>
</dbReference>
<reference evidence="10" key="1">
    <citation type="submission" date="2020-05" db="EMBL/GenBank/DDBJ databases">
        <title>Phylogenomic resolution of chytrid fungi.</title>
        <authorList>
            <person name="Stajich J.E."/>
            <person name="Amses K."/>
            <person name="Simmons R."/>
            <person name="Seto K."/>
            <person name="Myers J."/>
            <person name="Bonds A."/>
            <person name="Quandt C.A."/>
            <person name="Barry K."/>
            <person name="Liu P."/>
            <person name="Grigoriev I."/>
            <person name="Longcore J.E."/>
            <person name="James T.Y."/>
        </authorList>
    </citation>
    <scope>NUCLEOTIDE SEQUENCE</scope>
    <source>
        <strain evidence="10">JEL0476</strain>
    </source>
</reference>
<evidence type="ECO:0000256" key="4">
    <source>
        <dbReference type="ARBA" id="ARBA00022705"/>
    </source>
</evidence>
<dbReference type="FunFam" id="1.20.58.1020:FF:000001">
    <property type="entry name" value="DNA replication complex GINS protein PSF2"/>
    <property type="match status" value="1"/>
</dbReference>
<gene>
    <name evidence="10" type="primary">GINS2</name>
    <name evidence="10" type="ORF">HK099_001908</name>
</gene>
<evidence type="ECO:0000256" key="2">
    <source>
        <dbReference type="ARBA" id="ARBA00010565"/>
    </source>
</evidence>
<dbReference type="GO" id="GO:0006260">
    <property type="term" value="P:DNA replication"/>
    <property type="evidence" value="ECO:0007669"/>
    <property type="project" value="UniProtKB-KW"/>
</dbReference>
<evidence type="ECO:0000256" key="7">
    <source>
        <dbReference type="PIRNR" id="PIRNR028998"/>
    </source>
</evidence>
<feature type="domain" description="GINS subunit" evidence="8">
    <location>
        <begin position="68"/>
        <end position="164"/>
    </location>
</feature>
<dbReference type="FunFam" id="3.40.5.50:FF:000001">
    <property type="entry name" value="DNA replication complex GINS protein PSF2"/>
    <property type="match status" value="1"/>
</dbReference>
<dbReference type="Gene3D" id="1.20.58.1020">
    <property type="match status" value="1"/>
</dbReference>
<dbReference type="GO" id="GO:0000811">
    <property type="term" value="C:GINS complex"/>
    <property type="evidence" value="ECO:0007669"/>
    <property type="project" value="TreeGrafter"/>
</dbReference>
<dbReference type="InterPro" id="IPR036224">
    <property type="entry name" value="GINS_bundle-like_dom_sf"/>
</dbReference>
<feature type="domain" description="DNA replication complex GINS protein PSF2 N-terminal" evidence="9">
    <location>
        <begin position="7"/>
        <end position="64"/>
    </location>
</feature>
<evidence type="ECO:0000256" key="6">
    <source>
        <dbReference type="ARBA" id="ARBA00023242"/>
    </source>
</evidence>
<dbReference type="Proteomes" id="UP001211065">
    <property type="component" value="Unassembled WGS sequence"/>
</dbReference>
<protein>
    <recommendedName>
        <fullName evidence="3 7">DNA replication complex GINS protein PSF2</fullName>
    </recommendedName>
</protein>
<dbReference type="InterPro" id="IPR021151">
    <property type="entry name" value="GINS_A"/>
</dbReference>
<comment type="similarity">
    <text evidence="2 7">Belongs to the GINS2/PSF2 family.</text>
</comment>
<dbReference type="PIRSF" id="PIRSF028998">
    <property type="entry name" value="GINS_Psf2_subgr"/>
    <property type="match status" value="1"/>
</dbReference>
<sequence length="180" mass="21051">MNYVKEEELAFLAENELIIVAPTVKLPILYLMGNNYGPFQPPLKEKVPIWLAILLRNRNKCRIVPPEWMKVEKLSDMLTKKNFKSLPFQYLEISHLLLGCATADIPNSNTILTLIREIYEIRKATFRAKIKDLNSDHMLIEDLGMMEINEFRPFVTTSFNHIRKLNDSYKKKDDDSDSEF</sequence>
<evidence type="ECO:0000256" key="1">
    <source>
        <dbReference type="ARBA" id="ARBA00004123"/>
    </source>
</evidence>
<comment type="subunit">
    <text evidence="7">Component of the GINS complex.</text>
</comment>
<evidence type="ECO:0000256" key="3">
    <source>
        <dbReference type="ARBA" id="ARBA00015139"/>
    </source>
</evidence>
<dbReference type="GO" id="GO:0000727">
    <property type="term" value="P:double-strand break repair via break-induced replication"/>
    <property type="evidence" value="ECO:0007669"/>
    <property type="project" value="TreeGrafter"/>
</dbReference>
<accession>A0AAD5UAG4</accession>
<dbReference type="CDD" id="cd21694">
    <property type="entry name" value="GINS_B_Psf2"/>
    <property type="match status" value="1"/>
</dbReference>
<evidence type="ECO:0000256" key="5">
    <source>
        <dbReference type="ARBA" id="ARBA00022829"/>
    </source>
</evidence>
<name>A0AAD5UAG4_9FUNG</name>
<dbReference type="InterPro" id="IPR056784">
    <property type="entry name" value="PSF2_N"/>
</dbReference>
<dbReference type="SUPFAM" id="SSF158573">
    <property type="entry name" value="GINS helical bundle-like"/>
    <property type="match status" value="1"/>
</dbReference>
<dbReference type="AlphaFoldDB" id="A0AAD5UAG4"/>
<evidence type="ECO:0000259" key="9">
    <source>
        <dbReference type="Pfam" id="PF25005"/>
    </source>
</evidence>
<dbReference type="Gene3D" id="3.40.5.50">
    <property type="match status" value="1"/>
</dbReference>
<dbReference type="EMBL" id="JADGJW010000016">
    <property type="protein sequence ID" value="KAJ3227452.1"/>
    <property type="molecule type" value="Genomic_DNA"/>
</dbReference>
<dbReference type="InterPro" id="IPR007257">
    <property type="entry name" value="GINS_Psf2"/>
</dbReference>